<reference evidence="1 2" key="1">
    <citation type="submission" date="2019-05" db="EMBL/GenBank/DDBJ databases">
        <title>Another draft genome of Portunus trituberculatus and its Hox gene families provides insights of decapod evolution.</title>
        <authorList>
            <person name="Jeong J.-H."/>
            <person name="Song I."/>
            <person name="Kim S."/>
            <person name="Choi T."/>
            <person name="Kim D."/>
            <person name="Ryu S."/>
            <person name="Kim W."/>
        </authorList>
    </citation>
    <scope>NUCLEOTIDE SEQUENCE [LARGE SCALE GENOMIC DNA]</scope>
    <source>
        <tissue evidence="1">Muscle</tissue>
    </source>
</reference>
<organism evidence="1 2">
    <name type="scientific">Portunus trituberculatus</name>
    <name type="common">Swimming crab</name>
    <name type="synonym">Neptunus trituberculatus</name>
    <dbReference type="NCBI Taxonomy" id="210409"/>
    <lineage>
        <taxon>Eukaryota</taxon>
        <taxon>Metazoa</taxon>
        <taxon>Ecdysozoa</taxon>
        <taxon>Arthropoda</taxon>
        <taxon>Crustacea</taxon>
        <taxon>Multicrustacea</taxon>
        <taxon>Malacostraca</taxon>
        <taxon>Eumalacostraca</taxon>
        <taxon>Eucarida</taxon>
        <taxon>Decapoda</taxon>
        <taxon>Pleocyemata</taxon>
        <taxon>Brachyura</taxon>
        <taxon>Eubrachyura</taxon>
        <taxon>Portunoidea</taxon>
        <taxon>Portunidae</taxon>
        <taxon>Portuninae</taxon>
        <taxon>Portunus</taxon>
    </lineage>
</organism>
<dbReference type="Proteomes" id="UP000324222">
    <property type="component" value="Unassembled WGS sequence"/>
</dbReference>
<sequence length="69" mass="8303">MRTVLAWRRPMILSQPSLVDPLYRKVQCCLILVHRRPVEVMMVRIPHRYAERLWSNDPAYLNSRCRLVV</sequence>
<evidence type="ECO:0000313" key="1">
    <source>
        <dbReference type="EMBL" id="MPC77532.1"/>
    </source>
</evidence>
<protein>
    <submittedName>
        <fullName evidence="1">Uncharacterized protein</fullName>
    </submittedName>
</protein>
<comment type="caution">
    <text evidence="1">The sequence shown here is derived from an EMBL/GenBank/DDBJ whole genome shotgun (WGS) entry which is preliminary data.</text>
</comment>
<keyword evidence="2" id="KW-1185">Reference proteome</keyword>
<dbReference type="EMBL" id="VSRR010046076">
    <property type="protein sequence ID" value="MPC77532.1"/>
    <property type="molecule type" value="Genomic_DNA"/>
</dbReference>
<evidence type="ECO:0000313" key="2">
    <source>
        <dbReference type="Proteomes" id="UP000324222"/>
    </source>
</evidence>
<accession>A0A5B7I1E4</accession>
<name>A0A5B7I1E4_PORTR</name>
<dbReference type="AlphaFoldDB" id="A0A5B7I1E4"/>
<proteinExistence type="predicted"/>
<gene>
    <name evidence="1" type="ORF">E2C01_071990</name>
</gene>